<dbReference type="InterPro" id="IPR000120">
    <property type="entry name" value="Amidase"/>
</dbReference>
<dbReference type="Gene3D" id="3.90.1300.10">
    <property type="entry name" value="Amidase signature (AS) domain"/>
    <property type="match status" value="1"/>
</dbReference>
<dbReference type="InterPro" id="IPR023631">
    <property type="entry name" value="Amidase_dom"/>
</dbReference>
<gene>
    <name evidence="4" type="ORF">HPA02_35350</name>
</gene>
<evidence type="ECO:0000259" key="3">
    <source>
        <dbReference type="Pfam" id="PF01425"/>
    </source>
</evidence>
<dbReference type="PROSITE" id="PS00571">
    <property type="entry name" value="AMIDASES"/>
    <property type="match status" value="1"/>
</dbReference>
<evidence type="ECO:0000313" key="4">
    <source>
        <dbReference type="EMBL" id="GEK49252.1"/>
    </source>
</evidence>
<evidence type="ECO:0000256" key="1">
    <source>
        <dbReference type="ARBA" id="ARBA00009199"/>
    </source>
</evidence>
<reference evidence="4 5" key="1">
    <citation type="submission" date="2019-07" db="EMBL/GenBank/DDBJ databases">
        <title>Whole genome shotgun sequence of Halomonas pacifica NBRC 102220.</title>
        <authorList>
            <person name="Hosoyama A."/>
            <person name="Uohara A."/>
            <person name="Ohji S."/>
            <person name="Ichikawa N."/>
        </authorList>
    </citation>
    <scope>NUCLEOTIDE SEQUENCE [LARGE SCALE GENOMIC DNA]</scope>
    <source>
        <strain evidence="4 5">NBRC 102220</strain>
    </source>
</reference>
<name>A0A510XCT4_9GAMM</name>
<evidence type="ECO:0000256" key="2">
    <source>
        <dbReference type="SAM" id="MobiDB-lite"/>
    </source>
</evidence>
<organism evidence="4 5">
    <name type="scientific">Bisbaumannia pacifica</name>
    <dbReference type="NCBI Taxonomy" id="77098"/>
    <lineage>
        <taxon>Bacteria</taxon>
        <taxon>Pseudomonadati</taxon>
        <taxon>Pseudomonadota</taxon>
        <taxon>Gammaproteobacteria</taxon>
        <taxon>Oceanospirillales</taxon>
        <taxon>Halomonadaceae</taxon>
        <taxon>Bisbaumannia</taxon>
    </lineage>
</organism>
<dbReference type="OrthoDB" id="8872210at2"/>
<dbReference type="PANTHER" id="PTHR11895">
    <property type="entry name" value="TRANSAMIDASE"/>
    <property type="match status" value="1"/>
</dbReference>
<feature type="region of interest" description="Disordered" evidence="2">
    <location>
        <begin position="501"/>
        <end position="526"/>
    </location>
</feature>
<dbReference type="AlphaFoldDB" id="A0A510XCT4"/>
<proteinExistence type="inferred from homology"/>
<comment type="similarity">
    <text evidence="1">Belongs to the amidase family.</text>
</comment>
<keyword evidence="4" id="KW-0378">Hydrolase</keyword>
<dbReference type="SUPFAM" id="SSF75304">
    <property type="entry name" value="Amidase signature (AS) enzymes"/>
    <property type="match status" value="1"/>
</dbReference>
<dbReference type="RefSeq" id="WP_146804563.1">
    <property type="nucleotide sequence ID" value="NZ_BJUK01000084.1"/>
</dbReference>
<sequence length="526" mass="56245">MKDHEYRRHDGLGLAALMRSGEVSREEVVEAACTAIDLDNPQLGAVVRRRYERGRAEATEVEPRSPFAGVPFLTKDLLMGLADEPLSFGSAALADWCPEADATLVKRFRQAGLVILGQSGCPELGLMGITEPKAFPHPVNPWGRDYSPGGSSGGAAAAVAAGLVPLAGAGDGGGSIRIPASQCGLFGLKPSRGRVPLGPAHSEVWQGAVVEHALTRSVRDSAALLDATNGMDEGGPYPVRHESGFLAALERAPEPLTIAVSLGEPLGAPLGATLHPEVREAVEAAARRCEALGHHVEWCDPPVDGGALAHSYLTLYLGHLSADLAWVAEQTGVRESRLAIEPATRAIARLGRHLKARDYELAKRHWNTLGRAMGAFHRRFDLLLMPVLSAPPPRRGSLYPSRWREALMRLLALPGASALALKAGGLDALARESLRYSPFTQLANLTGQPAMSLPLHITPQGLPVGVQCLGPMGSERRLLQFAAQLEREVRWAARLPLEVRREPRPEVDSASEAPVAPEVRREPHSG</sequence>
<dbReference type="Proteomes" id="UP000321275">
    <property type="component" value="Unassembled WGS sequence"/>
</dbReference>
<dbReference type="InterPro" id="IPR020556">
    <property type="entry name" value="Amidase_CS"/>
</dbReference>
<dbReference type="GO" id="GO:0016787">
    <property type="term" value="F:hydrolase activity"/>
    <property type="evidence" value="ECO:0007669"/>
    <property type="project" value="UniProtKB-KW"/>
</dbReference>
<evidence type="ECO:0000313" key="5">
    <source>
        <dbReference type="Proteomes" id="UP000321275"/>
    </source>
</evidence>
<dbReference type="InterPro" id="IPR036928">
    <property type="entry name" value="AS_sf"/>
</dbReference>
<accession>A0A510XCT4</accession>
<feature type="domain" description="Amidase" evidence="3">
    <location>
        <begin position="27"/>
        <end position="479"/>
    </location>
</feature>
<keyword evidence="5" id="KW-1185">Reference proteome</keyword>
<protein>
    <submittedName>
        <fullName evidence="4">6-aminohexanoate-cyclic-dimer hydrolase</fullName>
    </submittedName>
</protein>
<dbReference type="EMBL" id="BJUK01000084">
    <property type="protein sequence ID" value="GEK49252.1"/>
    <property type="molecule type" value="Genomic_DNA"/>
</dbReference>
<dbReference type="Pfam" id="PF01425">
    <property type="entry name" value="Amidase"/>
    <property type="match status" value="1"/>
</dbReference>
<dbReference type="PANTHER" id="PTHR11895:SF7">
    <property type="entry name" value="GLUTAMYL-TRNA(GLN) AMIDOTRANSFERASE SUBUNIT A, MITOCHONDRIAL"/>
    <property type="match status" value="1"/>
</dbReference>
<comment type="caution">
    <text evidence="4">The sequence shown here is derived from an EMBL/GenBank/DDBJ whole genome shotgun (WGS) entry which is preliminary data.</text>
</comment>